<feature type="region of interest" description="Disordered" evidence="1">
    <location>
        <begin position="304"/>
        <end position="327"/>
    </location>
</feature>
<sequence length="327" mass="36422">MRTATSHGKRFVGFLVAVAAVALLFASDQSAQAQKVLRWKFEQGQTFQWKTSQNADITVTIKDMEQATTSSFSMTMGMFVKEVADSVASLEVSMDRFQMAMEVAGQKMEYDTDSDEVQEGIGEVFARTFEPLMAMTYTIKMDDRGEIVDVIVPEESMKMLESMPGMQQFGKMFSKEAMQDMSSTGWLTLPEEGLSVGDSWDMKSETDNPILGKQIAAAHFTYEGPEEVDGKTLEKIVMDMDMEFDENIQNELGLKMKVEDMTLSGTFYFDAEAGRLNNSEIKQQMEADLEAGGQSMHQVMDGTVSTTITERKPDTAEEDSGSTESEN</sequence>
<organism evidence="3 4">
    <name type="scientific">Durusdinium trenchii</name>
    <dbReference type="NCBI Taxonomy" id="1381693"/>
    <lineage>
        <taxon>Eukaryota</taxon>
        <taxon>Sar</taxon>
        <taxon>Alveolata</taxon>
        <taxon>Dinophyceae</taxon>
        <taxon>Suessiales</taxon>
        <taxon>Symbiodiniaceae</taxon>
        <taxon>Durusdinium</taxon>
    </lineage>
</organism>
<dbReference type="Proteomes" id="UP001642464">
    <property type="component" value="Unassembled WGS sequence"/>
</dbReference>
<gene>
    <name evidence="3" type="ORF">SCF082_LOCUS51622</name>
</gene>
<name>A0ABP0SFR2_9DINO</name>
<proteinExistence type="predicted"/>
<keyword evidence="4" id="KW-1185">Reference proteome</keyword>
<evidence type="ECO:0008006" key="5">
    <source>
        <dbReference type="Google" id="ProtNLM"/>
    </source>
</evidence>
<feature type="compositionally biased region" description="Acidic residues" evidence="1">
    <location>
        <begin position="316"/>
        <end position="327"/>
    </location>
</feature>
<accession>A0ABP0SFR2</accession>
<protein>
    <recommendedName>
        <fullName evidence="5">DUF4412 domain-containing protein</fullName>
    </recommendedName>
</protein>
<dbReference type="InterPro" id="IPR046230">
    <property type="entry name" value="DUF6263"/>
</dbReference>
<dbReference type="Pfam" id="PF19777">
    <property type="entry name" value="DUF6263"/>
    <property type="match status" value="1"/>
</dbReference>
<keyword evidence="2" id="KW-0732">Signal</keyword>
<feature type="chain" id="PRO_5046532955" description="DUF4412 domain-containing protein" evidence="2">
    <location>
        <begin position="34"/>
        <end position="327"/>
    </location>
</feature>
<evidence type="ECO:0000313" key="3">
    <source>
        <dbReference type="EMBL" id="CAK9111168.1"/>
    </source>
</evidence>
<feature type="signal peptide" evidence="2">
    <location>
        <begin position="1"/>
        <end position="33"/>
    </location>
</feature>
<evidence type="ECO:0000256" key="2">
    <source>
        <dbReference type="SAM" id="SignalP"/>
    </source>
</evidence>
<evidence type="ECO:0000313" key="4">
    <source>
        <dbReference type="Proteomes" id="UP001642464"/>
    </source>
</evidence>
<comment type="caution">
    <text evidence="3">The sequence shown here is derived from an EMBL/GenBank/DDBJ whole genome shotgun (WGS) entry which is preliminary data.</text>
</comment>
<evidence type="ECO:0000256" key="1">
    <source>
        <dbReference type="SAM" id="MobiDB-lite"/>
    </source>
</evidence>
<dbReference type="EMBL" id="CAXAMM010043666">
    <property type="protein sequence ID" value="CAK9111168.1"/>
    <property type="molecule type" value="Genomic_DNA"/>
</dbReference>
<reference evidence="3 4" key="1">
    <citation type="submission" date="2024-02" db="EMBL/GenBank/DDBJ databases">
        <authorList>
            <person name="Chen Y."/>
            <person name="Shah S."/>
            <person name="Dougan E. K."/>
            <person name="Thang M."/>
            <person name="Chan C."/>
        </authorList>
    </citation>
    <scope>NUCLEOTIDE SEQUENCE [LARGE SCALE GENOMIC DNA]</scope>
</reference>